<name>E3I5H9_RHOVT</name>
<organism evidence="1 2">
    <name type="scientific">Rhodomicrobium vannielii (strain ATCC 17100 / DSM 162 / LMG 4299 / NCIMB 10020 / ATH 3.1.1)</name>
    <dbReference type="NCBI Taxonomy" id="648757"/>
    <lineage>
        <taxon>Bacteria</taxon>
        <taxon>Pseudomonadati</taxon>
        <taxon>Pseudomonadota</taxon>
        <taxon>Alphaproteobacteria</taxon>
        <taxon>Hyphomicrobiales</taxon>
        <taxon>Hyphomicrobiaceae</taxon>
        <taxon>Rhodomicrobium</taxon>
    </lineage>
</organism>
<reference evidence="2" key="1">
    <citation type="journal article" date="2011" name="J. Bacteriol.">
        <title>Genome sequences of eight morphologically diverse alphaproteobacteria.</title>
        <authorList>
            <consortium name="US DOE Joint Genome Institute"/>
            <person name="Brown P.J."/>
            <person name="Kysela D.T."/>
            <person name="Buechlein A."/>
            <person name="Hemmerich C."/>
            <person name="Brun Y.V."/>
        </authorList>
    </citation>
    <scope>NUCLEOTIDE SEQUENCE [LARGE SCALE GENOMIC DNA]</scope>
    <source>
        <strain evidence="2">ATCC 17100 / ATH 3.1.1 / DSM 162 / LMG 4299</strain>
    </source>
</reference>
<dbReference type="Proteomes" id="UP000001399">
    <property type="component" value="Chromosome"/>
</dbReference>
<proteinExistence type="predicted"/>
<evidence type="ECO:0000313" key="2">
    <source>
        <dbReference type="Proteomes" id="UP000001399"/>
    </source>
</evidence>
<keyword evidence="2" id="KW-1185">Reference proteome</keyword>
<protein>
    <submittedName>
        <fullName evidence="1">Uncharacterized protein</fullName>
    </submittedName>
</protein>
<dbReference type="HOGENOM" id="CLU_2556097_0_0_5"/>
<dbReference type="KEGG" id="rva:Rvan_2485"/>
<dbReference type="RefSeq" id="WP_013420078.1">
    <property type="nucleotide sequence ID" value="NC_014664.1"/>
</dbReference>
<accession>E3I5H9</accession>
<dbReference type="AlphaFoldDB" id="E3I5H9"/>
<dbReference type="EMBL" id="CP002292">
    <property type="protein sequence ID" value="ADP71700.1"/>
    <property type="molecule type" value="Genomic_DNA"/>
</dbReference>
<gene>
    <name evidence="1" type="ordered locus">Rvan_2485</name>
</gene>
<sequence>MKIEFPKPFRYNGRLYWRRSELELYKSALIASAMGGNQNVDLFSGPEIFVNAEQVAKEFAITRRTLGRRIAGFDKPSLPRAA</sequence>
<dbReference type="STRING" id="648757.Rvan_2485"/>
<dbReference type="OrthoDB" id="9801242at2"/>
<evidence type="ECO:0000313" key="1">
    <source>
        <dbReference type="EMBL" id="ADP71700.1"/>
    </source>
</evidence>